<evidence type="ECO:0000313" key="2">
    <source>
        <dbReference type="Proteomes" id="UP001163603"/>
    </source>
</evidence>
<organism evidence="1 2">
    <name type="scientific">Pistacia integerrima</name>
    <dbReference type="NCBI Taxonomy" id="434235"/>
    <lineage>
        <taxon>Eukaryota</taxon>
        <taxon>Viridiplantae</taxon>
        <taxon>Streptophyta</taxon>
        <taxon>Embryophyta</taxon>
        <taxon>Tracheophyta</taxon>
        <taxon>Spermatophyta</taxon>
        <taxon>Magnoliopsida</taxon>
        <taxon>eudicotyledons</taxon>
        <taxon>Gunneridae</taxon>
        <taxon>Pentapetalae</taxon>
        <taxon>rosids</taxon>
        <taxon>malvids</taxon>
        <taxon>Sapindales</taxon>
        <taxon>Anacardiaceae</taxon>
        <taxon>Pistacia</taxon>
    </lineage>
</organism>
<comment type="caution">
    <text evidence="1">The sequence shown here is derived from an EMBL/GenBank/DDBJ whole genome shotgun (WGS) entry which is preliminary data.</text>
</comment>
<accession>A0ACC0YDX1</accession>
<keyword evidence="2" id="KW-1185">Reference proteome</keyword>
<name>A0ACC0YDX1_9ROSI</name>
<dbReference type="EMBL" id="CM047742">
    <property type="protein sequence ID" value="KAJ0035324.1"/>
    <property type="molecule type" value="Genomic_DNA"/>
</dbReference>
<evidence type="ECO:0000313" key="1">
    <source>
        <dbReference type="EMBL" id="KAJ0035324.1"/>
    </source>
</evidence>
<sequence length="392" mass="44939">MDKQKVKAIEEWGVPVTELRSGKCQRAFEDLKRAVTEEPVLRLPDYTVPFEVHTEASDYAIGRVLVQEGHPVAYESRKLNETERRGPRERDNSRAEASRELELERKKKELADETVRRDEMIKSASRLATRIKNAVERKKEQELFLRIAESGWPASRLTRSSEFPALKLDPPDPLSTVNLPKKAGRHIGGTRIMDERAIRELQPFSFLSVGCFLNSTLPRHSRDQSQSIGDRFKSRHPYTNWAVLPVCLTKGMKAATKEIEIERCGKKVERSDSRGLGHWDRGWPIRMDKQKVKAIEEWGVPVTELRSGKCQRAFEDLKRAVTEEPVLRLPDYTVPFEVHTEASDYAIGRVLVQEGHPVAYESRKLNETERRGPRERDNSRGALPEDVEGLRA</sequence>
<proteinExistence type="predicted"/>
<dbReference type="Proteomes" id="UP001163603">
    <property type="component" value="Chromosome 7"/>
</dbReference>
<reference evidence="2" key="1">
    <citation type="journal article" date="2023" name="G3 (Bethesda)">
        <title>Genome assembly and association tests identify interacting loci associated with vigor, precocity, and sex in interspecific pistachio rootstocks.</title>
        <authorList>
            <person name="Palmer W."/>
            <person name="Jacygrad E."/>
            <person name="Sagayaradj S."/>
            <person name="Cavanaugh K."/>
            <person name="Han R."/>
            <person name="Bertier L."/>
            <person name="Beede B."/>
            <person name="Kafkas S."/>
            <person name="Golino D."/>
            <person name="Preece J."/>
            <person name="Michelmore R."/>
        </authorList>
    </citation>
    <scope>NUCLEOTIDE SEQUENCE [LARGE SCALE GENOMIC DNA]</scope>
</reference>
<gene>
    <name evidence="1" type="ORF">Pint_25660</name>
</gene>
<protein>
    <submittedName>
        <fullName evidence="1">Uncharacterized protein</fullName>
    </submittedName>
</protein>